<comment type="caution">
    <text evidence="1">The sequence shown here is derived from an EMBL/GenBank/DDBJ whole genome shotgun (WGS) entry which is preliminary data.</text>
</comment>
<dbReference type="AlphaFoldDB" id="A0AA38XI16"/>
<keyword evidence="2" id="KW-1185">Reference proteome</keyword>
<sequence length="451" mass="50984">MATSVAPQVAAHRTINDFSTELLRLVLYEVKRDSLATKDGTIVNVLSVCKLWSQFGASLLYTDIRLSGKQLVKFARQSHLSSGLTRSFTIVLSSSDWTSGTSERSANSVAHREDEIRKIWMAVYFSPQILGPMKNLQSFSLVVLPQLSDRYRGLPYLPLYELVRSLPASIHHLELDVGDFFYQTSDQLHICPLLKKLLRRLMHVRIRLPNVCEDILDFAGTGEENDEIHYAADSDRGRVILIHAVSPKLSKSTTRCSPISRRDEREREHHGNDSKVFLQRMVANAQDALPKGYLRNVDRMSIFDVQFASSNSVLTGVHSAINERTLVPCPKLRKLPIAIVNDKMVFLRFRDSDGASQEAWGPACSIIDIVEGHIWVETEDGYRLPSKYFEQSSRFHGSPAKAQVLLTPDEVKARAYGGLLDFEKQEGRHVLQALESDDLRDIGTVAWHQHY</sequence>
<proteinExistence type="predicted"/>
<evidence type="ECO:0008006" key="3">
    <source>
        <dbReference type="Google" id="ProtNLM"/>
    </source>
</evidence>
<evidence type="ECO:0000313" key="2">
    <source>
        <dbReference type="Proteomes" id="UP001172673"/>
    </source>
</evidence>
<accession>A0AA38XI16</accession>
<reference evidence="1" key="1">
    <citation type="submission" date="2022-10" db="EMBL/GenBank/DDBJ databases">
        <title>Culturing micro-colonial fungi from biological soil crusts in the Mojave desert and describing Neophaeococcomyces mojavensis, and introducing the new genera and species Taxawa tesnikishii.</title>
        <authorList>
            <person name="Kurbessoian T."/>
            <person name="Stajich J.E."/>
        </authorList>
    </citation>
    <scope>NUCLEOTIDE SEQUENCE</scope>
    <source>
        <strain evidence="1">TK_41</strain>
    </source>
</reference>
<evidence type="ECO:0000313" key="1">
    <source>
        <dbReference type="EMBL" id="KAJ9613486.1"/>
    </source>
</evidence>
<gene>
    <name evidence="1" type="ORF">H2200_003428</name>
</gene>
<dbReference type="EMBL" id="JAPDRK010000004">
    <property type="protein sequence ID" value="KAJ9613486.1"/>
    <property type="molecule type" value="Genomic_DNA"/>
</dbReference>
<name>A0AA38XI16_9EURO</name>
<protein>
    <recommendedName>
        <fullName evidence="3">F-box domain-containing protein</fullName>
    </recommendedName>
</protein>
<organism evidence="1 2">
    <name type="scientific">Cladophialophora chaetospira</name>
    <dbReference type="NCBI Taxonomy" id="386627"/>
    <lineage>
        <taxon>Eukaryota</taxon>
        <taxon>Fungi</taxon>
        <taxon>Dikarya</taxon>
        <taxon>Ascomycota</taxon>
        <taxon>Pezizomycotina</taxon>
        <taxon>Eurotiomycetes</taxon>
        <taxon>Chaetothyriomycetidae</taxon>
        <taxon>Chaetothyriales</taxon>
        <taxon>Herpotrichiellaceae</taxon>
        <taxon>Cladophialophora</taxon>
    </lineage>
</organism>
<dbReference type="Proteomes" id="UP001172673">
    <property type="component" value="Unassembled WGS sequence"/>
</dbReference>